<dbReference type="Proteomes" id="UP000237968">
    <property type="component" value="Unassembled WGS sequence"/>
</dbReference>
<keyword evidence="1" id="KW-0732">Signal</keyword>
<sequence>MQGLATRTDAVCVSASILLSLVLLSVPAAPPRAAPPGVFEPSSGAWAVVHAGQLWVCWRAGPGPRPESGGNNDCWRRVELLVDGPQSEDLLDEAAEEFIEDAAAQSLETSSERWRLGFWGPRSLWIERGDQRWRVDLGHQRATITDEPAPVRLSRPRASACGPRGQTPALVGGRLAWQAAPQCPRGPRAGSCVAPPPPRVRRALPLRVRAGIQLSAVRSWTMRDDRELGLSVAAVRPRAAVELSFVVELGFDLSRARTDERARALLARRERGRSLPAVVPGPLAARERRALTAAVCGSEASP</sequence>
<evidence type="ECO:0000313" key="3">
    <source>
        <dbReference type="Proteomes" id="UP000237968"/>
    </source>
</evidence>
<proteinExistence type="predicted"/>
<comment type="caution">
    <text evidence="2">The sequence shown here is derived from an EMBL/GenBank/DDBJ whole genome shotgun (WGS) entry which is preliminary data.</text>
</comment>
<dbReference type="EMBL" id="PVNK01000087">
    <property type="protein sequence ID" value="PRQ03394.1"/>
    <property type="molecule type" value="Genomic_DNA"/>
</dbReference>
<feature type="chain" id="PRO_5015690376" evidence="1">
    <location>
        <begin position="29"/>
        <end position="302"/>
    </location>
</feature>
<organism evidence="2 3">
    <name type="scientific">Enhygromyxa salina</name>
    <dbReference type="NCBI Taxonomy" id="215803"/>
    <lineage>
        <taxon>Bacteria</taxon>
        <taxon>Pseudomonadati</taxon>
        <taxon>Myxococcota</taxon>
        <taxon>Polyangia</taxon>
        <taxon>Nannocystales</taxon>
        <taxon>Nannocystaceae</taxon>
        <taxon>Enhygromyxa</taxon>
    </lineage>
</organism>
<accession>A0A2S9YE52</accession>
<protein>
    <submittedName>
        <fullName evidence="2">Uncharacterized protein</fullName>
    </submittedName>
</protein>
<keyword evidence="3" id="KW-1185">Reference proteome</keyword>
<feature type="signal peptide" evidence="1">
    <location>
        <begin position="1"/>
        <end position="28"/>
    </location>
</feature>
<evidence type="ECO:0000313" key="2">
    <source>
        <dbReference type="EMBL" id="PRQ03394.1"/>
    </source>
</evidence>
<reference evidence="2 3" key="1">
    <citation type="submission" date="2018-03" db="EMBL/GenBank/DDBJ databases">
        <title>Draft Genome Sequences of the Obligatory Marine Myxobacteria Enhygromyxa salina SWB005.</title>
        <authorList>
            <person name="Poehlein A."/>
            <person name="Moghaddam J.A."/>
            <person name="Harms H."/>
            <person name="Alanjari M."/>
            <person name="Koenig G.M."/>
            <person name="Daniel R."/>
            <person name="Schaeberle T.F."/>
        </authorList>
    </citation>
    <scope>NUCLEOTIDE SEQUENCE [LARGE SCALE GENOMIC DNA]</scope>
    <source>
        <strain evidence="2 3">SWB005</strain>
    </source>
</reference>
<evidence type="ECO:0000256" key="1">
    <source>
        <dbReference type="SAM" id="SignalP"/>
    </source>
</evidence>
<name>A0A2S9YE52_9BACT</name>
<dbReference type="AlphaFoldDB" id="A0A2S9YE52"/>
<gene>
    <name evidence="2" type="ORF">ENSA5_16310</name>
</gene>